<dbReference type="Proteomes" id="UP000672934">
    <property type="component" value="Unassembled WGS sequence"/>
</dbReference>
<gene>
    <name evidence="6" type="primary">cbaB</name>
    <name evidence="6" type="ORF">LMG31506_05539</name>
</gene>
<comment type="caution">
    <text evidence="6">The sequence shown here is derived from an EMBL/GenBank/DDBJ whole genome shotgun (WGS) entry which is preliminary data.</text>
</comment>
<dbReference type="AlphaFoldDB" id="A0A916IZB5"/>
<dbReference type="GO" id="GO:0016020">
    <property type="term" value="C:membrane"/>
    <property type="evidence" value="ECO:0007669"/>
    <property type="project" value="InterPro"/>
</dbReference>
<dbReference type="GO" id="GO:0005507">
    <property type="term" value="F:copper ion binding"/>
    <property type="evidence" value="ECO:0007669"/>
    <property type="project" value="InterPro"/>
</dbReference>
<feature type="transmembrane region" description="Helical" evidence="4">
    <location>
        <begin position="27"/>
        <end position="50"/>
    </location>
</feature>
<dbReference type="InterPro" id="IPR051403">
    <property type="entry name" value="NosZ/Cyto_c_oxidase_sub2"/>
</dbReference>
<organism evidence="6 7">
    <name type="scientific">Cupriavidus yeoncheonensis</name>
    <dbReference type="NCBI Taxonomy" id="1462994"/>
    <lineage>
        <taxon>Bacteria</taxon>
        <taxon>Pseudomonadati</taxon>
        <taxon>Pseudomonadota</taxon>
        <taxon>Betaproteobacteria</taxon>
        <taxon>Burkholderiales</taxon>
        <taxon>Burkholderiaceae</taxon>
        <taxon>Cupriavidus</taxon>
    </lineage>
</organism>
<dbReference type="InterPro" id="IPR002429">
    <property type="entry name" value="CcO_II-like_C"/>
</dbReference>
<dbReference type="PROSITE" id="PS50857">
    <property type="entry name" value="COX2_CUA"/>
    <property type="match status" value="1"/>
</dbReference>
<feature type="domain" description="Cytochrome oxidase subunit II copper A binding" evidence="5">
    <location>
        <begin position="83"/>
        <end position="185"/>
    </location>
</feature>
<dbReference type="GO" id="GO:0016491">
    <property type="term" value="F:oxidoreductase activity"/>
    <property type="evidence" value="ECO:0007669"/>
    <property type="project" value="UniProtKB-KW"/>
</dbReference>
<keyword evidence="4" id="KW-0812">Transmembrane</keyword>
<protein>
    <submittedName>
        <fullName evidence="6">Cytochrome c oxidase subunit 2</fullName>
        <ecNumber evidence="6">1.9.3.1</ecNumber>
    </submittedName>
</protein>
<evidence type="ECO:0000313" key="6">
    <source>
        <dbReference type="EMBL" id="CAG2155940.1"/>
    </source>
</evidence>
<evidence type="ECO:0000256" key="4">
    <source>
        <dbReference type="SAM" id="Phobius"/>
    </source>
</evidence>
<accession>A0A916IZB5</accession>
<reference evidence="6" key="1">
    <citation type="submission" date="2021-03" db="EMBL/GenBank/DDBJ databases">
        <authorList>
            <person name="Peeters C."/>
        </authorList>
    </citation>
    <scope>NUCLEOTIDE SEQUENCE</scope>
    <source>
        <strain evidence="6">LMG 31506</strain>
    </source>
</reference>
<dbReference type="GO" id="GO:0004129">
    <property type="term" value="F:cytochrome-c oxidase activity"/>
    <property type="evidence" value="ECO:0007669"/>
    <property type="project" value="InterPro"/>
</dbReference>
<dbReference type="InterPro" id="IPR008972">
    <property type="entry name" value="Cupredoxin"/>
</dbReference>
<dbReference type="SUPFAM" id="SSF49503">
    <property type="entry name" value="Cupredoxins"/>
    <property type="match status" value="1"/>
</dbReference>
<keyword evidence="4" id="KW-1133">Transmembrane helix</keyword>
<dbReference type="EC" id="1.9.3.1" evidence="6"/>
<evidence type="ECO:0000259" key="5">
    <source>
        <dbReference type="PROSITE" id="PS50857"/>
    </source>
</evidence>
<keyword evidence="7" id="KW-1185">Reference proteome</keyword>
<keyword evidence="4" id="KW-0472">Membrane</keyword>
<comment type="subcellular location">
    <subcellularLocation>
        <location evidence="1">Periplasm</location>
    </subcellularLocation>
</comment>
<dbReference type="RefSeq" id="WP_420839660.1">
    <property type="nucleotide sequence ID" value="NZ_CAJPUY010000027.1"/>
</dbReference>
<keyword evidence="2" id="KW-0479">Metal-binding</keyword>
<name>A0A916IZB5_9BURK</name>
<sequence length="194" mass="21120">MSTISPTPATPDGHHAEAVAVAAERRWAVVVGIIMGVIVLLMIFAGVHWLSMPPSRVETVNVRTLHLQGEFVEGNLGTAVDGDGKVTVRLVAQQYSFEPQCLVVPQGVPVTFRGTSADAIHGFIVGTTNANTMLIPGFVATFTTTFPRAGEQLMPCHEYCGIGHEAMWARVQVLPREEFMERARHAERMSCVPR</sequence>
<keyword evidence="6" id="KW-0560">Oxidoreductase</keyword>
<dbReference type="EMBL" id="CAJPUY010000027">
    <property type="protein sequence ID" value="CAG2155940.1"/>
    <property type="molecule type" value="Genomic_DNA"/>
</dbReference>
<dbReference type="Gene3D" id="2.60.40.420">
    <property type="entry name" value="Cupredoxins - blue copper proteins"/>
    <property type="match status" value="1"/>
</dbReference>
<dbReference type="PANTHER" id="PTHR42838:SF2">
    <property type="entry name" value="NITROUS-OXIDE REDUCTASE"/>
    <property type="match status" value="1"/>
</dbReference>
<proteinExistence type="predicted"/>
<evidence type="ECO:0000313" key="7">
    <source>
        <dbReference type="Proteomes" id="UP000672934"/>
    </source>
</evidence>
<evidence type="ECO:0000256" key="3">
    <source>
        <dbReference type="ARBA" id="ARBA00023008"/>
    </source>
</evidence>
<dbReference type="Pfam" id="PF00116">
    <property type="entry name" value="COX2"/>
    <property type="match status" value="1"/>
</dbReference>
<evidence type="ECO:0000256" key="1">
    <source>
        <dbReference type="ARBA" id="ARBA00004418"/>
    </source>
</evidence>
<evidence type="ECO:0000256" key="2">
    <source>
        <dbReference type="ARBA" id="ARBA00022723"/>
    </source>
</evidence>
<dbReference type="PANTHER" id="PTHR42838">
    <property type="entry name" value="CYTOCHROME C OXIDASE SUBUNIT II"/>
    <property type="match status" value="1"/>
</dbReference>
<keyword evidence="3" id="KW-0186">Copper</keyword>
<dbReference type="GO" id="GO:0042597">
    <property type="term" value="C:periplasmic space"/>
    <property type="evidence" value="ECO:0007669"/>
    <property type="project" value="UniProtKB-SubCell"/>
</dbReference>